<proteinExistence type="inferred from homology"/>
<evidence type="ECO:0000256" key="1">
    <source>
        <dbReference type="ARBA" id="ARBA00008324"/>
    </source>
</evidence>
<organism evidence="4 5">
    <name type="scientific">Rubrobacter marinus</name>
    <dbReference type="NCBI Taxonomy" id="2653852"/>
    <lineage>
        <taxon>Bacteria</taxon>
        <taxon>Bacillati</taxon>
        <taxon>Actinomycetota</taxon>
        <taxon>Rubrobacteria</taxon>
        <taxon>Rubrobacterales</taxon>
        <taxon>Rubrobacteraceae</taxon>
        <taxon>Rubrobacter</taxon>
    </lineage>
</organism>
<dbReference type="InterPro" id="IPR006683">
    <property type="entry name" value="Thioestr_dom"/>
</dbReference>
<feature type="domain" description="Thioesterase" evidence="3">
    <location>
        <begin position="58"/>
        <end position="131"/>
    </location>
</feature>
<dbReference type="EMBL" id="CP045121">
    <property type="protein sequence ID" value="QIN79810.1"/>
    <property type="molecule type" value="Genomic_DNA"/>
</dbReference>
<dbReference type="SUPFAM" id="SSF54637">
    <property type="entry name" value="Thioesterase/thiol ester dehydrase-isomerase"/>
    <property type="match status" value="1"/>
</dbReference>
<evidence type="ECO:0000313" key="5">
    <source>
        <dbReference type="Proteomes" id="UP000502706"/>
    </source>
</evidence>
<reference evidence="4 5" key="1">
    <citation type="submission" date="2019-10" db="EMBL/GenBank/DDBJ databases">
        <title>Rubrobacter sp nov SCSIO 52915 isolated from a deep-sea sediment in the South China Sea.</title>
        <authorList>
            <person name="Chen R.W."/>
        </authorList>
    </citation>
    <scope>NUCLEOTIDE SEQUENCE [LARGE SCALE GENOMIC DNA]</scope>
    <source>
        <strain evidence="4 5">SCSIO 52915</strain>
    </source>
</reference>
<dbReference type="GO" id="GO:0047617">
    <property type="term" value="F:fatty acyl-CoA hydrolase activity"/>
    <property type="evidence" value="ECO:0007669"/>
    <property type="project" value="InterPro"/>
</dbReference>
<protein>
    <submittedName>
        <fullName evidence="4">Hotdog fold thioesterase</fullName>
    </submittedName>
</protein>
<dbReference type="PANTHER" id="PTHR21660:SF1">
    <property type="entry name" value="ACYL-COENZYME A THIOESTERASE 13"/>
    <property type="match status" value="1"/>
</dbReference>
<gene>
    <name evidence="4" type="ORF">GBA65_16165</name>
</gene>
<dbReference type="CDD" id="cd03443">
    <property type="entry name" value="PaaI_thioesterase"/>
    <property type="match status" value="1"/>
</dbReference>
<dbReference type="InterPro" id="IPR029069">
    <property type="entry name" value="HotDog_dom_sf"/>
</dbReference>
<dbReference type="KEGG" id="rmar:GBA65_16165"/>
<keyword evidence="5" id="KW-1185">Reference proteome</keyword>
<name>A0A6G8Q055_9ACTN</name>
<dbReference type="PANTHER" id="PTHR21660">
    <property type="entry name" value="THIOESTERASE SUPERFAMILY MEMBER-RELATED"/>
    <property type="match status" value="1"/>
</dbReference>
<dbReference type="Proteomes" id="UP000502706">
    <property type="component" value="Chromosome"/>
</dbReference>
<dbReference type="Pfam" id="PF03061">
    <property type="entry name" value="4HBT"/>
    <property type="match status" value="1"/>
</dbReference>
<dbReference type="RefSeq" id="WP_166397483.1">
    <property type="nucleotide sequence ID" value="NZ_CP045121.1"/>
</dbReference>
<evidence type="ECO:0000313" key="4">
    <source>
        <dbReference type="EMBL" id="QIN79810.1"/>
    </source>
</evidence>
<dbReference type="AlphaFoldDB" id="A0A6G8Q055"/>
<dbReference type="Gene3D" id="3.10.129.10">
    <property type="entry name" value="Hotdog Thioesterase"/>
    <property type="match status" value="1"/>
</dbReference>
<evidence type="ECO:0000256" key="2">
    <source>
        <dbReference type="ARBA" id="ARBA00022801"/>
    </source>
</evidence>
<accession>A0A6G8Q055</accession>
<keyword evidence="2" id="KW-0378">Hydrolase</keyword>
<evidence type="ECO:0000259" key="3">
    <source>
        <dbReference type="Pfam" id="PF03061"/>
    </source>
</evidence>
<sequence length="150" mass="16000">MSEGGVAGALSPEQLEELTAYFNEAVTFGKHIKSRVESVEPGRASLYIDVEDFHQNGNGTLHGGVYASLIDNAMGMAVLALVGTRTATVEMNVHFLGAVSGGRVTCHAEVVHRTRRMATAEAKVYDEEGNLLSMGTGAFRVFEKKGNAIV</sequence>
<dbReference type="InterPro" id="IPR003736">
    <property type="entry name" value="PAAI_dom"/>
</dbReference>
<comment type="similarity">
    <text evidence="1">Belongs to the thioesterase PaaI family.</text>
</comment>
<dbReference type="NCBIfam" id="TIGR00369">
    <property type="entry name" value="unchar_dom_1"/>
    <property type="match status" value="1"/>
</dbReference>
<dbReference type="InterPro" id="IPR039298">
    <property type="entry name" value="ACOT13"/>
</dbReference>